<evidence type="ECO:0000313" key="6">
    <source>
        <dbReference type="EMBL" id="GFN83695.1"/>
    </source>
</evidence>
<dbReference type="AlphaFoldDB" id="A0AAV3YMQ6"/>
<dbReference type="InterPro" id="IPR006620">
    <property type="entry name" value="Pro_4_hyd_alph"/>
</dbReference>
<dbReference type="GO" id="GO:0016705">
    <property type="term" value="F:oxidoreductase activity, acting on paired donors, with incorporation or reduction of molecular oxygen"/>
    <property type="evidence" value="ECO:0007669"/>
    <property type="project" value="InterPro"/>
</dbReference>
<dbReference type="SUPFAM" id="SSF48452">
    <property type="entry name" value="TPR-like"/>
    <property type="match status" value="1"/>
</dbReference>
<comment type="cofactor">
    <cofactor evidence="1">
        <name>L-ascorbate</name>
        <dbReference type="ChEBI" id="CHEBI:38290"/>
    </cofactor>
</comment>
<reference evidence="6 7" key="1">
    <citation type="journal article" date="2021" name="Elife">
        <title>Chloroplast acquisition without the gene transfer in kleptoplastic sea slugs, Plakobranchus ocellatus.</title>
        <authorList>
            <person name="Maeda T."/>
            <person name="Takahashi S."/>
            <person name="Yoshida T."/>
            <person name="Shimamura S."/>
            <person name="Takaki Y."/>
            <person name="Nagai Y."/>
            <person name="Toyoda A."/>
            <person name="Suzuki Y."/>
            <person name="Arimoto A."/>
            <person name="Ishii H."/>
            <person name="Satoh N."/>
            <person name="Nishiyama T."/>
            <person name="Hasebe M."/>
            <person name="Maruyama T."/>
            <person name="Minagawa J."/>
            <person name="Obokata J."/>
            <person name="Shigenobu S."/>
        </authorList>
    </citation>
    <scope>NUCLEOTIDE SEQUENCE [LARGE SCALE GENOMIC DNA]</scope>
</reference>
<dbReference type="SMART" id="SM00702">
    <property type="entry name" value="P4Hc"/>
    <property type="match status" value="1"/>
</dbReference>
<dbReference type="InterPro" id="IPR019734">
    <property type="entry name" value="TPR_rpt"/>
</dbReference>
<dbReference type="PROSITE" id="PS50005">
    <property type="entry name" value="TPR"/>
    <property type="match status" value="1"/>
</dbReference>
<dbReference type="Gene3D" id="2.60.120.620">
    <property type="entry name" value="q2cbj1_9rhob like domain"/>
    <property type="match status" value="1"/>
</dbReference>
<keyword evidence="4" id="KW-0802">TPR repeat</keyword>
<evidence type="ECO:0000256" key="1">
    <source>
        <dbReference type="ARBA" id="ARBA00001961"/>
    </source>
</evidence>
<dbReference type="EMBL" id="BLXT01001211">
    <property type="protein sequence ID" value="GFN83695.1"/>
    <property type="molecule type" value="Genomic_DNA"/>
</dbReference>
<evidence type="ECO:0000256" key="2">
    <source>
        <dbReference type="ARBA" id="ARBA00022964"/>
    </source>
</evidence>
<dbReference type="InterPro" id="IPR011990">
    <property type="entry name" value="TPR-like_helical_dom_sf"/>
</dbReference>
<dbReference type="GO" id="GO:0031418">
    <property type="term" value="F:L-ascorbic acid binding"/>
    <property type="evidence" value="ECO:0007669"/>
    <property type="project" value="InterPro"/>
</dbReference>
<gene>
    <name evidence="6" type="ORF">PoB_001020100</name>
</gene>
<sequence>QVPAMVRRLVYLRENLPGMQETSHVVSYLAQLQRIHGVTADDLALGKVKDMTSLRPLSLQEQLDIVKNLQDLDETSLVLDWLRSINSSYSKLNHTQRAQLNFSEIDLYHMQASAFYSMRNVDEALAATEKILMIDPDCQLALQNQKFFKRKLEKVSRIGRNAPDVKTSGSASKYHRLCSEKVQKKMSKKKCRLDRVGFRHYKVETLRRKPEVVLYHDVFPESTVQVLRDYARNKQWDKAWAVKEKYHTPNINVELVLSRLSRTHARREMRNLQRQLADLAKVTGRRPVRWAGLQVINVGLEGMHLSRHTTRLQLVPFEVKYKRSHVAAFLVFMNSAMDGGQAILEKLGISVAPKQGSVLFYYATQTKANSFCPTIGGSLWVALQPLYEKPKDYCLAEDEDQ</sequence>
<dbReference type="GO" id="GO:0051213">
    <property type="term" value="F:dioxygenase activity"/>
    <property type="evidence" value="ECO:0007669"/>
    <property type="project" value="UniProtKB-KW"/>
</dbReference>
<dbReference type="Proteomes" id="UP000735302">
    <property type="component" value="Unassembled WGS sequence"/>
</dbReference>
<keyword evidence="2" id="KW-0223">Dioxygenase</keyword>
<protein>
    <recommendedName>
        <fullName evidence="5">Prolyl 4-hydroxylase alpha subunit domain-containing protein</fullName>
    </recommendedName>
</protein>
<proteinExistence type="predicted"/>
<organism evidence="6 7">
    <name type="scientific">Plakobranchus ocellatus</name>
    <dbReference type="NCBI Taxonomy" id="259542"/>
    <lineage>
        <taxon>Eukaryota</taxon>
        <taxon>Metazoa</taxon>
        <taxon>Spiralia</taxon>
        <taxon>Lophotrochozoa</taxon>
        <taxon>Mollusca</taxon>
        <taxon>Gastropoda</taxon>
        <taxon>Heterobranchia</taxon>
        <taxon>Euthyneura</taxon>
        <taxon>Panpulmonata</taxon>
        <taxon>Sacoglossa</taxon>
        <taxon>Placobranchoidea</taxon>
        <taxon>Plakobranchidae</taxon>
        <taxon>Plakobranchus</taxon>
    </lineage>
</organism>
<keyword evidence="3" id="KW-0560">Oxidoreductase</keyword>
<comment type="caution">
    <text evidence="6">The sequence shown here is derived from an EMBL/GenBank/DDBJ whole genome shotgun (WGS) entry which is preliminary data.</text>
</comment>
<feature type="domain" description="Prolyl 4-hydroxylase alpha subunit" evidence="5">
    <location>
        <begin position="210"/>
        <end position="387"/>
    </location>
</feature>
<feature type="repeat" description="TPR" evidence="4">
    <location>
        <begin position="105"/>
        <end position="138"/>
    </location>
</feature>
<name>A0AAV3YMQ6_9GAST</name>
<dbReference type="Gene3D" id="1.25.40.10">
    <property type="entry name" value="Tetratricopeptide repeat domain"/>
    <property type="match status" value="1"/>
</dbReference>
<evidence type="ECO:0000259" key="5">
    <source>
        <dbReference type="SMART" id="SM00702"/>
    </source>
</evidence>
<dbReference type="GO" id="GO:0005506">
    <property type="term" value="F:iron ion binding"/>
    <property type="evidence" value="ECO:0007669"/>
    <property type="project" value="InterPro"/>
</dbReference>
<evidence type="ECO:0000256" key="4">
    <source>
        <dbReference type="PROSITE-ProRule" id="PRU00339"/>
    </source>
</evidence>
<feature type="non-terminal residue" evidence="6">
    <location>
        <position position="1"/>
    </location>
</feature>
<evidence type="ECO:0000313" key="7">
    <source>
        <dbReference type="Proteomes" id="UP000735302"/>
    </source>
</evidence>
<accession>A0AAV3YMQ6</accession>
<evidence type="ECO:0000256" key="3">
    <source>
        <dbReference type="ARBA" id="ARBA00023002"/>
    </source>
</evidence>
<keyword evidence="7" id="KW-1185">Reference proteome</keyword>